<organism evidence="3">
    <name type="scientific">viral metagenome</name>
    <dbReference type="NCBI Taxonomy" id="1070528"/>
    <lineage>
        <taxon>unclassified sequences</taxon>
        <taxon>metagenomes</taxon>
        <taxon>organismal metagenomes</taxon>
    </lineage>
</organism>
<dbReference type="AlphaFoldDB" id="A0A6C0BAX3"/>
<proteinExistence type="predicted"/>
<dbReference type="GO" id="GO:0003677">
    <property type="term" value="F:DNA binding"/>
    <property type="evidence" value="ECO:0007669"/>
    <property type="project" value="InterPro"/>
</dbReference>
<dbReference type="Pfam" id="PF01191">
    <property type="entry name" value="RNA_pol_Rpb5_C"/>
    <property type="match status" value="1"/>
</dbReference>
<dbReference type="GO" id="GO:0005665">
    <property type="term" value="C:RNA polymerase II, core complex"/>
    <property type="evidence" value="ECO:0007669"/>
    <property type="project" value="TreeGrafter"/>
</dbReference>
<evidence type="ECO:0000259" key="2">
    <source>
        <dbReference type="Pfam" id="PF01191"/>
    </source>
</evidence>
<sequence length="217" mass="25020">MNYEELDILYRSRLTLLEILKENGYDTTKYEKFGPWEIEAMVAGGQENLMMDMKRPPVEGQPERCIVRYSLNKLKQRLSGFMSDLRDITESDDTSIVESGKTEVIVVVLEDVADVFHAAALNAWTTNKLRLRFFKAHNLLFDPRTHTLVPKHTKLPAEEHAEFLKQNYIKSKGNLPFIRFHEDMIARIMGLVPGDIVKIIRPSPSSGTYEVYRVCMP</sequence>
<dbReference type="SUPFAM" id="SSF55287">
    <property type="entry name" value="RPB5-like RNA polymerase subunit"/>
    <property type="match status" value="1"/>
</dbReference>
<reference evidence="3" key="1">
    <citation type="journal article" date="2020" name="Nature">
        <title>Giant virus diversity and host interactions through global metagenomics.</title>
        <authorList>
            <person name="Schulz F."/>
            <person name="Roux S."/>
            <person name="Paez-Espino D."/>
            <person name="Jungbluth S."/>
            <person name="Walsh D.A."/>
            <person name="Denef V.J."/>
            <person name="McMahon K.D."/>
            <person name="Konstantinidis K.T."/>
            <person name="Eloe-Fadrosh E.A."/>
            <person name="Kyrpides N.C."/>
            <person name="Woyke T."/>
        </authorList>
    </citation>
    <scope>NUCLEOTIDE SEQUENCE</scope>
    <source>
        <strain evidence="3">GVMAG-M-3300010158-60</strain>
    </source>
</reference>
<dbReference type="GO" id="GO:0006366">
    <property type="term" value="P:transcription by RNA polymerase II"/>
    <property type="evidence" value="ECO:0007669"/>
    <property type="project" value="TreeGrafter"/>
</dbReference>
<dbReference type="InterPro" id="IPR014381">
    <property type="entry name" value="Arch_Rpo5/euc_Rpb5"/>
</dbReference>
<name>A0A6C0BAX3_9ZZZZ</name>
<protein>
    <recommendedName>
        <fullName evidence="2">RNA polymerase subunit H/Rpb5 C-terminal domain-containing protein</fullName>
    </recommendedName>
</protein>
<dbReference type="PANTHER" id="PTHR10535">
    <property type="entry name" value="DNA-DIRECTED RNA POLYMERASES I, II, AND III SUBUNIT RPABC1"/>
    <property type="match status" value="1"/>
</dbReference>
<keyword evidence="1" id="KW-0804">Transcription</keyword>
<feature type="domain" description="RNA polymerase subunit H/Rpb5 C-terminal" evidence="2">
    <location>
        <begin position="144"/>
        <end position="215"/>
    </location>
</feature>
<dbReference type="PIRSF" id="PIRSF000747">
    <property type="entry name" value="RPB5"/>
    <property type="match status" value="1"/>
</dbReference>
<dbReference type="InterPro" id="IPR000783">
    <property type="entry name" value="RNA_pol_subH/Rpb5_C"/>
</dbReference>
<dbReference type="GO" id="GO:0042797">
    <property type="term" value="P:tRNA transcription by RNA polymerase III"/>
    <property type="evidence" value="ECO:0007669"/>
    <property type="project" value="TreeGrafter"/>
</dbReference>
<accession>A0A6C0BAX3</accession>
<dbReference type="PANTHER" id="PTHR10535:SF0">
    <property type="entry name" value="DNA-DIRECTED RNA POLYMERASES I, II, AND III SUBUNIT RPABC1"/>
    <property type="match status" value="1"/>
</dbReference>
<dbReference type="Gene3D" id="3.90.940.20">
    <property type="entry name" value="RPB5-like RNA polymerase subunit"/>
    <property type="match status" value="1"/>
</dbReference>
<dbReference type="EMBL" id="MN739107">
    <property type="protein sequence ID" value="QHS89182.1"/>
    <property type="molecule type" value="Genomic_DNA"/>
</dbReference>
<dbReference type="GO" id="GO:0005666">
    <property type="term" value="C:RNA polymerase III complex"/>
    <property type="evidence" value="ECO:0007669"/>
    <property type="project" value="TreeGrafter"/>
</dbReference>
<dbReference type="GO" id="GO:0006362">
    <property type="term" value="P:transcription elongation by RNA polymerase I"/>
    <property type="evidence" value="ECO:0007669"/>
    <property type="project" value="TreeGrafter"/>
</dbReference>
<evidence type="ECO:0000256" key="1">
    <source>
        <dbReference type="ARBA" id="ARBA00023163"/>
    </source>
</evidence>
<dbReference type="InterPro" id="IPR035913">
    <property type="entry name" value="RPB5-like_sf"/>
</dbReference>
<evidence type="ECO:0000313" key="3">
    <source>
        <dbReference type="EMBL" id="QHS89182.1"/>
    </source>
</evidence>
<dbReference type="GO" id="GO:0005736">
    <property type="term" value="C:RNA polymerase I complex"/>
    <property type="evidence" value="ECO:0007669"/>
    <property type="project" value="TreeGrafter"/>
</dbReference>
<dbReference type="GO" id="GO:0003899">
    <property type="term" value="F:DNA-directed RNA polymerase activity"/>
    <property type="evidence" value="ECO:0007669"/>
    <property type="project" value="InterPro"/>
</dbReference>